<dbReference type="Proteomes" id="UP000053413">
    <property type="component" value="Unassembled WGS sequence"/>
</dbReference>
<name>A0A0X3VSN6_STRVO</name>
<evidence type="ECO:0000313" key="2">
    <source>
        <dbReference type="Proteomes" id="UP000053413"/>
    </source>
</evidence>
<dbReference type="AlphaFoldDB" id="A0A0X3VSN6"/>
<accession>A0A0X3VSN6</accession>
<dbReference type="OrthoDB" id="9799818at2"/>
<dbReference type="RefSeq" id="WP_059147501.1">
    <property type="nucleotide sequence ID" value="NZ_LLZJ01000388.1"/>
</dbReference>
<sequence length="244" mass="25999">MPKVIAVFGAGTGLGVSVARRFGREGFRVALVARRKDRLDALVEVLVGEGIEAVAFSADLSRPAEVPALIETIRGRFGRIDVVAYGPISGDQGFTPAAKLDAATLEGLTPLLLFTPVEVVQAVLPEWSERGEGAFLLAQGYSAAQPMPHLSGLGPVMSATRNYLYSLNAELADTGIYVGALTIASLIARSEVSAAAQVAFESADGPQFPVVDPDDLAEHYWNMYTKRDRVEQFHPESLTPQATA</sequence>
<organism evidence="1 2">
    <name type="scientific">Streptomyces violaceusniger</name>
    <dbReference type="NCBI Taxonomy" id="68280"/>
    <lineage>
        <taxon>Bacteria</taxon>
        <taxon>Bacillati</taxon>
        <taxon>Actinomycetota</taxon>
        <taxon>Actinomycetes</taxon>
        <taxon>Kitasatosporales</taxon>
        <taxon>Streptomycetaceae</taxon>
        <taxon>Streptomyces</taxon>
        <taxon>Streptomyces violaceusniger group</taxon>
    </lineage>
</organism>
<reference evidence="2" key="1">
    <citation type="submission" date="2015-10" db="EMBL/GenBank/DDBJ databases">
        <authorList>
            <person name="Ju K.-S."/>
            <person name="Doroghazi J.R."/>
            <person name="Metcalf W.W."/>
        </authorList>
    </citation>
    <scope>NUCLEOTIDE SEQUENCE [LARGE SCALE GENOMIC DNA]</scope>
    <source>
        <strain evidence="2">NRRL F-8817</strain>
    </source>
</reference>
<dbReference type="EMBL" id="LLZJ01000388">
    <property type="protein sequence ID" value="KUL47292.1"/>
    <property type="molecule type" value="Genomic_DNA"/>
</dbReference>
<dbReference type="Pfam" id="PF00106">
    <property type="entry name" value="adh_short"/>
    <property type="match status" value="1"/>
</dbReference>
<comment type="caution">
    <text evidence="1">The sequence shown here is derived from an EMBL/GenBank/DDBJ whole genome shotgun (WGS) entry which is preliminary data.</text>
</comment>
<dbReference type="PANTHER" id="PTHR43431:SF7">
    <property type="entry name" value="OXIDOREDUCTASE, SHORT CHAIN DEHYDROGENASE_REDUCTASE FAMILY (AFU_ORTHOLOGUE AFUA_5G14000)"/>
    <property type="match status" value="1"/>
</dbReference>
<proteinExistence type="predicted"/>
<dbReference type="Gene3D" id="3.40.50.720">
    <property type="entry name" value="NAD(P)-binding Rossmann-like Domain"/>
    <property type="match status" value="1"/>
</dbReference>
<dbReference type="InterPro" id="IPR002347">
    <property type="entry name" value="SDR_fam"/>
</dbReference>
<gene>
    <name evidence="1" type="ORF">ADL28_33285</name>
</gene>
<dbReference type="SUPFAM" id="SSF51735">
    <property type="entry name" value="NAD(P)-binding Rossmann-fold domains"/>
    <property type="match status" value="1"/>
</dbReference>
<evidence type="ECO:0000313" key="1">
    <source>
        <dbReference type="EMBL" id="KUL47292.1"/>
    </source>
</evidence>
<dbReference type="PANTHER" id="PTHR43431">
    <property type="entry name" value="OXIDOREDUCTASE, SHORT CHAIN DEHYDROGENASE/REDUCTASE FAMILY (AFU_ORTHOLOGUE AFUA_5G14000)"/>
    <property type="match status" value="1"/>
</dbReference>
<dbReference type="InterPro" id="IPR036291">
    <property type="entry name" value="NAD(P)-bd_dom_sf"/>
</dbReference>
<protein>
    <submittedName>
        <fullName evidence="1">Short-chain dehydrogenase</fullName>
    </submittedName>
</protein>